<protein>
    <submittedName>
        <fullName evidence="1">Uncharacterized protein</fullName>
    </submittedName>
</protein>
<organism evidence="1 2">
    <name type="scientific">Mycena venus</name>
    <dbReference type="NCBI Taxonomy" id="2733690"/>
    <lineage>
        <taxon>Eukaryota</taxon>
        <taxon>Fungi</taxon>
        <taxon>Dikarya</taxon>
        <taxon>Basidiomycota</taxon>
        <taxon>Agaricomycotina</taxon>
        <taxon>Agaricomycetes</taxon>
        <taxon>Agaricomycetidae</taxon>
        <taxon>Agaricales</taxon>
        <taxon>Marasmiineae</taxon>
        <taxon>Mycenaceae</taxon>
        <taxon>Mycena</taxon>
    </lineage>
</organism>
<gene>
    <name evidence="1" type="ORF">MVEN_02306900</name>
</gene>
<dbReference type="Proteomes" id="UP000620124">
    <property type="component" value="Unassembled WGS sequence"/>
</dbReference>
<evidence type="ECO:0000313" key="2">
    <source>
        <dbReference type="Proteomes" id="UP000620124"/>
    </source>
</evidence>
<dbReference type="EMBL" id="JACAZI010000027">
    <property type="protein sequence ID" value="KAF7334017.1"/>
    <property type="molecule type" value="Genomic_DNA"/>
</dbReference>
<proteinExistence type="predicted"/>
<comment type="caution">
    <text evidence="1">The sequence shown here is derived from an EMBL/GenBank/DDBJ whole genome shotgun (WGS) entry which is preliminary data.</text>
</comment>
<reference evidence="1" key="1">
    <citation type="submission" date="2020-05" db="EMBL/GenBank/DDBJ databases">
        <title>Mycena genomes resolve the evolution of fungal bioluminescence.</title>
        <authorList>
            <person name="Tsai I.J."/>
        </authorList>
    </citation>
    <scope>NUCLEOTIDE SEQUENCE</scope>
    <source>
        <strain evidence="1">CCC161011</strain>
    </source>
</reference>
<dbReference type="AlphaFoldDB" id="A0A8H7CFG6"/>
<accession>A0A8H7CFG6</accession>
<name>A0A8H7CFG6_9AGAR</name>
<sequence>MSLTSARSTISRLLSHRRSAHGACAIPILSRPSSRIQHPVSTSSSTPLPDTTTLRLTWPVALQLLHRLSPLSFSLNHPHPPSPAAENWKTTGTARMYSIPSHLRLSSGVPYTSSAAFLLHPSILPFTPTLSRVRPSPRTYLHIFKN</sequence>
<evidence type="ECO:0000313" key="1">
    <source>
        <dbReference type="EMBL" id="KAF7334017.1"/>
    </source>
</evidence>
<keyword evidence="2" id="KW-1185">Reference proteome</keyword>